<evidence type="ECO:0000313" key="1">
    <source>
        <dbReference type="EMBL" id="AHE56771.1"/>
    </source>
</evidence>
<dbReference type="OrthoDB" id="461507at2"/>
<evidence type="ECO:0000313" key="2">
    <source>
        <dbReference type="Proteomes" id="UP000018851"/>
    </source>
</evidence>
<dbReference type="KEGG" id="ssan:NX02_25830"/>
<accession>W0AI28</accession>
<dbReference type="STRING" id="1123269.NX02_25830"/>
<proteinExistence type="predicted"/>
<organism evidence="1 2">
    <name type="scientific">Sphingomonas sanxanigenens DSM 19645 = NX02</name>
    <dbReference type="NCBI Taxonomy" id="1123269"/>
    <lineage>
        <taxon>Bacteria</taxon>
        <taxon>Pseudomonadati</taxon>
        <taxon>Pseudomonadota</taxon>
        <taxon>Alphaproteobacteria</taxon>
        <taxon>Sphingomonadales</taxon>
        <taxon>Sphingomonadaceae</taxon>
        <taxon>Sphingomonas</taxon>
    </lineage>
</organism>
<dbReference type="PATRIC" id="fig|1123269.5.peg.5067"/>
<dbReference type="HOGENOM" id="CLU_2755819_0_0_5"/>
<dbReference type="Proteomes" id="UP000018851">
    <property type="component" value="Chromosome"/>
</dbReference>
<protein>
    <submittedName>
        <fullName evidence="1">Uncharacterized protein</fullName>
    </submittedName>
</protein>
<sequence length="70" mass="7741">MMRSILTLVVVALIALIVAVQLDWIRIDQTKQAQLPAFKAETADIDIGTVNKTIEVPNVEVTKPEDKVPE</sequence>
<reference evidence="1 2" key="1">
    <citation type="submission" date="2013-07" db="EMBL/GenBank/DDBJ databases">
        <title>Completed genome of Sphingomonas sanxanigenens NX02.</title>
        <authorList>
            <person name="Ma T."/>
            <person name="Huang H."/>
            <person name="Wu M."/>
            <person name="Li X."/>
            <person name="Li G."/>
        </authorList>
    </citation>
    <scope>NUCLEOTIDE SEQUENCE [LARGE SCALE GENOMIC DNA]</scope>
    <source>
        <strain evidence="1 2">NX02</strain>
    </source>
</reference>
<dbReference type="AlphaFoldDB" id="W0AI28"/>
<dbReference type="EMBL" id="CP006644">
    <property type="protein sequence ID" value="AHE56771.1"/>
    <property type="molecule type" value="Genomic_DNA"/>
</dbReference>
<keyword evidence="2" id="KW-1185">Reference proteome</keyword>
<name>W0AI28_9SPHN</name>
<gene>
    <name evidence="1" type="ORF">NX02_25830</name>
</gene>